<gene>
    <name evidence="1" type="ORF">MML48_5g00012724</name>
</gene>
<evidence type="ECO:0000313" key="1">
    <source>
        <dbReference type="EMBL" id="KAI4461513.1"/>
    </source>
</evidence>
<evidence type="ECO:0000313" key="2">
    <source>
        <dbReference type="Proteomes" id="UP001056778"/>
    </source>
</evidence>
<keyword evidence="1" id="KW-0456">Lyase</keyword>
<reference evidence="1" key="1">
    <citation type="submission" date="2022-04" db="EMBL/GenBank/DDBJ databases">
        <title>Chromosome-scale genome assembly of Holotrichia oblita Faldermann.</title>
        <authorList>
            <person name="Rongchong L."/>
        </authorList>
    </citation>
    <scope>NUCLEOTIDE SEQUENCE</scope>
    <source>
        <strain evidence="1">81SQS9</strain>
    </source>
</reference>
<proteinExistence type="predicted"/>
<dbReference type="Proteomes" id="UP001056778">
    <property type="component" value="Chromosome 5"/>
</dbReference>
<name>A0ACB9T3Z4_HOLOL</name>
<accession>A0ACB9T3Z4</accession>
<protein>
    <submittedName>
        <fullName evidence="1">Argininosuccinate lyase</fullName>
    </submittedName>
</protein>
<organism evidence="1 2">
    <name type="scientific">Holotrichia oblita</name>
    <name type="common">Chafer beetle</name>
    <dbReference type="NCBI Taxonomy" id="644536"/>
    <lineage>
        <taxon>Eukaryota</taxon>
        <taxon>Metazoa</taxon>
        <taxon>Ecdysozoa</taxon>
        <taxon>Arthropoda</taxon>
        <taxon>Hexapoda</taxon>
        <taxon>Insecta</taxon>
        <taxon>Pterygota</taxon>
        <taxon>Neoptera</taxon>
        <taxon>Endopterygota</taxon>
        <taxon>Coleoptera</taxon>
        <taxon>Polyphaga</taxon>
        <taxon>Scarabaeiformia</taxon>
        <taxon>Scarabaeidae</taxon>
        <taxon>Melolonthinae</taxon>
        <taxon>Holotrichia</taxon>
    </lineage>
</organism>
<sequence length="193" mass="21939">MVVRLTIVGTSFTQNAIDMVSKAWSIPSDTIKNCFRHAGFVPQSLHTDFMTPENFSAEDDLPLAQWLQHIKDVDNVSPLEEYLHFVNFNEDVETCGELTDDDILSDIRHISLQEHQDDSDSDSEGNLKFTPPDVSEAMNALSIVRHFITFNNMTSEDLIPAVEKLEKAFEEQLFATTKQSKITDYLHSNKCNQ</sequence>
<keyword evidence="2" id="KW-1185">Reference proteome</keyword>
<dbReference type="EMBL" id="CM043019">
    <property type="protein sequence ID" value="KAI4461513.1"/>
    <property type="molecule type" value="Genomic_DNA"/>
</dbReference>
<comment type="caution">
    <text evidence="1">The sequence shown here is derived from an EMBL/GenBank/DDBJ whole genome shotgun (WGS) entry which is preliminary data.</text>
</comment>